<dbReference type="Gramene" id="TVU50195">
    <property type="protein sequence ID" value="TVU50195"/>
    <property type="gene ID" value="EJB05_01557"/>
</dbReference>
<protein>
    <submittedName>
        <fullName evidence="2">Uncharacterized protein</fullName>
    </submittedName>
</protein>
<dbReference type="Proteomes" id="UP000324897">
    <property type="component" value="Chromosome 6"/>
</dbReference>
<dbReference type="EMBL" id="RWGY01000002">
    <property type="protein sequence ID" value="TVU50195.1"/>
    <property type="molecule type" value="Genomic_DNA"/>
</dbReference>
<dbReference type="AlphaFoldDB" id="A0A5J9WQN0"/>
<feature type="compositionally biased region" description="Polar residues" evidence="1">
    <location>
        <begin position="166"/>
        <end position="176"/>
    </location>
</feature>
<name>A0A5J9WQN0_9POAL</name>
<feature type="compositionally biased region" description="Basic residues" evidence="1">
    <location>
        <begin position="150"/>
        <end position="164"/>
    </location>
</feature>
<sequence length="259" mass="28727">MPTVRCRNSQQAVAGASAHQEAAATGAVDASITQISIQIHDPQGPSLLQYKVSHHNHAPFLLCRWCRRPKPAVTRPLKVGVALSGGQAASDIFDSLLSVALSTNVGRRSMVVPSARRPPLGDLTNRISREPQPTVSDEEQRRRDEEQRKKDKRKKISGSRKKTKVNMVSQRTGGSSSKDKLLRKRVRYENMDESSREILMETHQDSTDVVSGPGGLTQAKDVEKVIHLLQVIREPNEIEFDQAIFEPSRPDYVAEGCSM</sequence>
<evidence type="ECO:0000313" key="2">
    <source>
        <dbReference type="EMBL" id="TVU50195.1"/>
    </source>
</evidence>
<reference evidence="2 3" key="1">
    <citation type="journal article" date="2019" name="Sci. Rep.">
        <title>A high-quality genome of Eragrostis curvula grass provides insights into Poaceae evolution and supports new strategies to enhance forage quality.</title>
        <authorList>
            <person name="Carballo J."/>
            <person name="Santos B.A.C.M."/>
            <person name="Zappacosta D."/>
            <person name="Garbus I."/>
            <person name="Selva J.P."/>
            <person name="Gallo C.A."/>
            <person name="Diaz A."/>
            <person name="Albertini E."/>
            <person name="Caccamo M."/>
            <person name="Echenique V."/>
        </authorList>
    </citation>
    <scope>NUCLEOTIDE SEQUENCE [LARGE SCALE GENOMIC DNA]</scope>
    <source>
        <strain evidence="3">cv. Victoria</strain>
        <tissue evidence="2">Leaf</tissue>
    </source>
</reference>
<gene>
    <name evidence="2" type="ORF">EJB05_01557</name>
</gene>
<keyword evidence="3" id="KW-1185">Reference proteome</keyword>
<feature type="compositionally biased region" description="Basic and acidic residues" evidence="1">
    <location>
        <begin position="138"/>
        <end position="149"/>
    </location>
</feature>
<organism evidence="2 3">
    <name type="scientific">Eragrostis curvula</name>
    <name type="common">weeping love grass</name>
    <dbReference type="NCBI Taxonomy" id="38414"/>
    <lineage>
        <taxon>Eukaryota</taxon>
        <taxon>Viridiplantae</taxon>
        <taxon>Streptophyta</taxon>
        <taxon>Embryophyta</taxon>
        <taxon>Tracheophyta</taxon>
        <taxon>Spermatophyta</taxon>
        <taxon>Magnoliopsida</taxon>
        <taxon>Liliopsida</taxon>
        <taxon>Poales</taxon>
        <taxon>Poaceae</taxon>
        <taxon>PACMAD clade</taxon>
        <taxon>Chloridoideae</taxon>
        <taxon>Eragrostideae</taxon>
        <taxon>Eragrostidinae</taxon>
        <taxon>Eragrostis</taxon>
    </lineage>
</organism>
<evidence type="ECO:0000256" key="1">
    <source>
        <dbReference type="SAM" id="MobiDB-lite"/>
    </source>
</evidence>
<evidence type="ECO:0000313" key="3">
    <source>
        <dbReference type="Proteomes" id="UP000324897"/>
    </source>
</evidence>
<proteinExistence type="predicted"/>
<feature type="region of interest" description="Disordered" evidence="1">
    <location>
        <begin position="112"/>
        <end position="179"/>
    </location>
</feature>
<comment type="caution">
    <text evidence="2">The sequence shown here is derived from an EMBL/GenBank/DDBJ whole genome shotgun (WGS) entry which is preliminary data.</text>
</comment>
<feature type="non-terminal residue" evidence="2">
    <location>
        <position position="1"/>
    </location>
</feature>
<accession>A0A5J9WQN0</accession>